<reference evidence="2" key="1">
    <citation type="submission" date="2020-03" db="EMBL/GenBank/DDBJ databases">
        <title>A transcriptome and proteome of the tick Rhipicephalus microplus shaped by the genetic composition of its hosts and developmental stage.</title>
        <authorList>
            <person name="Garcia G.R."/>
            <person name="Ribeiro J.M.C."/>
            <person name="Maruyama S.R."/>
            <person name="Gardinasse L.G."/>
            <person name="Nelson K."/>
            <person name="Ferreira B.R."/>
            <person name="Andrade T.G."/>
            <person name="Santos I.K.F.M."/>
        </authorList>
    </citation>
    <scope>NUCLEOTIDE SEQUENCE</scope>
    <source>
        <strain evidence="2">NSGR</strain>
        <tissue evidence="2">Salivary glands</tissue>
    </source>
</reference>
<evidence type="ECO:0000256" key="1">
    <source>
        <dbReference type="SAM" id="SignalP"/>
    </source>
</evidence>
<organism evidence="2">
    <name type="scientific">Rhipicephalus microplus</name>
    <name type="common">Cattle tick</name>
    <name type="synonym">Boophilus microplus</name>
    <dbReference type="NCBI Taxonomy" id="6941"/>
    <lineage>
        <taxon>Eukaryota</taxon>
        <taxon>Metazoa</taxon>
        <taxon>Ecdysozoa</taxon>
        <taxon>Arthropoda</taxon>
        <taxon>Chelicerata</taxon>
        <taxon>Arachnida</taxon>
        <taxon>Acari</taxon>
        <taxon>Parasitiformes</taxon>
        <taxon>Ixodida</taxon>
        <taxon>Ixodoidea</taxon>
        <taxon>Ixodidae</taxon>
        <taxon>Rhipicephalinae</taxon>
        <taxon>Rhipicephalus</taxon>
        <taxon>Boophilus</taxon>
    </lineage>
</organism>
<feature type="signal peptide" evidence="1">
    <location>
        <begin position="1"/>
        <end position="21"/>
    </location>
</feature>
<evidence type="ECO:0000313" key="2">
    <source>
        <dbReference type="EMBL" id="NIE45166.1"/>
    </source>
</evidence>
<proteinExistence type="predicted"/>
<dbReference type="EMBL" id="GIKN01002893">
    <property type="protein sequence ID" value="NIE45166.1"/>
    <property type="molecule type" value="Transcribed_RNA"/>
</dbReference>
<name>A0A6G5A4P3_RHIMP</name>
<dbReference type="AlphaFoldDB" id="A0A6G5A4P3"/>
<accession>A0A6G5A4P3</accession>
<protein>
    <submittedName>
        <fullName evidence="2">Putative secreted protein</fullName>
    </submittedName>
</protein>
<feature type="chain" id="PRO_5026055389" evidence="1">
    <location>
        <begin position="22"/>
        <end position="127"/>
    </location>
</feature>
<sequence length="127" mass="14213">MQGNFASFYIFILGKSSVALSTTERSQGCCLKAGDASHVQCFHHLHGVTVHLNDVLLQGRHLGHVVVPPFPLFFLQLDGDAPHWSTLDALHQMSHKTSNLVFNFLLGIWAISSQIRLFVWKSRVSFV</sequence>
<keyword evidence="1" id="KW-0732">Signal</keyword>